<dbReference type="Proteomes" id="UP001201273">
    <property type="component" value="Unassembled WGS sequence"/>
</dbReference>
<dbReference type="SUPFAM" id="SSF56399">
    <property type="entry name" value="ADP-ribosylation"/>
    <property type="match status" value="1"/>
</dbReference>
<sequence>MNKEFEQISKYLSYLLRHAPESIGLRLDPNGWAYIADIIEKSTSPKMTKELLQIVVETNDKQRFSISRCGNKIRANQGHSVEIDLTLEPTIPPSVLLHGTAKRFMTSIMAEGISKQKRHHVHLSEADSVANAVGARYGKPVILKVDAEQMAKDGFLFFKTANNVWLVEHVPAKYLKCA</sequence>
<dbReference type="PANTHER" id="PTHR12684">
    <property type="entry name" value="PUTATIVE PHOSPHOTRANSFERASE"/>
    <property type="match status" value="1"/>
</dbReference>
<gene>
    <name evidence="5" type="primary">kptA</name>
    <name evidence="6" type="ORF">K6Y31_00990</name>
</gene>
<evidence type="ECO:0000313" key="7">
    <source>
        <dbReference type="Proteomes" id="UP001201273"/>
    </source>
</evidence>
<comment type="function">
    <text evidence="4 5">Removes the 2'-phosphate from RNA via an intermediate in which the phosphate is ADP-ribosylated by NAD followed by a presumed transesterification to release the RNA and generate ADP-ribose 1''-2''-cyclic phosphate (APPR&gt;P). May function as an ADP-ribosylase.</text>
</comment>
<proteinExistence type="inferred from homology"/>
<accession>A0ABS8W4I7</accession>
<protein>
    <recommendedName>
        <fullName evidence="5">Probable RNA 2'-phosphotransferase</fullName>
        <ecNumber evidence="5">2.7.1.-</ecNumber>
    </recommendedName>
</protein>
<evidence type="ECO:0000313" key="6">
    <source>
        <dbReference type="EMBL" id="MCE2593395.1"/>
    </source>
</evidence>
<dbReference type="EMBL" id="JAIMJA010000001">
    <property type="protein sequence ID" value="MCE2593395.1"/>
    <property type="molecule type" value="Genomic_DNA"/>
</dbReference>
<dbReference type="Gene3D" id="1.10.10.970">
    <property type="entry name" value="RNA 2'-phosphotransferase, Tpt1/KptA family, N-terminal domain"/>
    <property type="match status" value="1"/>
</dbReference>
<evidence type="ECO:0000256" key="2">
    <source>
        <dbReference type="ARBA" id="ARBA00022679"/>
    </source>
</evidence>
<evidence type="ECO:0000256" key="4">
    <source>
        <dbReference type="ARBA" id="ARBA00025212"/>
    </source>
</evidence>
<dbReference type="EC" id="2.7.1.-" evidence="5"/>
<organism evidence="6 7">
    <name type="scientific">Motilimonas cestriensis</name>
    <dbReference type="NCBI Taxonomy" id="2742685"/>
    <lineage>
        <taxon>Bacteria</taxon>
        <taxon>Pseudomonadati</taxon>
        <taxon>Pseudomonadota</taxon>
        <taxon>Gammaproteobacteria</taxon>
        <taxon>Alteromonadales</taxon>
        <taxon>Alteromonadales genera incertae sedis</taxon>
        <taxon>Motilimonas</taxon>
    </lineage>
</organism>
<keyword evidence="7" id="KW-1185">Reference proteome</keyword>
<keyword evidence="2 5" id="KW-0808">Transferase</keyword>
<keyword evidence="3 5" id="KW-0520">NAD</keyword>
<dbReference type="InterPro" id="IPR002745">
    <property type="entry name" value="Ptrans_KptA/Tpt1"/>
</dbReference>
<evidence type="ECO:0000256" key="3">
    <source>
        <dbReference type="ARBA" id="ARBA00023027"/>
    </source>
</evidence>
<dbReference type="Gene3D" id="3.20.170.30">
    <property type="match status" value="1"/>
</dbReference>
<dbReference type="InterPro" id="IPR042081">
    <property type="entry name" value="RNA_2'-PTrans_C"/>
</dbReference>
<reference evidence="6 7" key="1">
    <citation type="journal article" date="2022" name="Environ. Microbiol. Rep.">
        <title>Eco-phylogenetic analyses reveal divergent evolution of vitamin B12 metabolism in the marine bacterial family 'Psychromonadaceae'.</title>
        <authorList>
            <person name="Jin X."/>
            <person name="Yang Y."/>
            <person name="Cao H."/>
            <person name="Gao B."/>
            <person name="Zhao Z."/>
        </authorList>
    </citation>
    <scope>NUCLEOTIDE SEQUENCE [LARGE SCALE GENOMIC DNA]</scope>
    <source>
        <strain evidence="6 7">MKS20</strain>
    </source>
</reference>
<evidence type="ECO:0000256" key="1">
    <source>
        <dbReference type="ARBA" id="ARBA00009836"/>
    </source>
</evidence>
<dbReference type="InterPro" id="IPR022928">
    <property type="entry name" value="RNA_2'-PTrans_KptA"/>
</dbReference>
<comment type="similarity">
    <text evidence="1 5">Belongs to the KptA/TPT1 family.</text>
</comment>
<dbReference type="Pfam" id="PF01885">
    <property type="entry name" value="PTS_2-RNA"/>
    <property type="match status" value="1"/>
</dbReference>
<dbReference type="InterPro" id="IPR042080">
    <property type="entry name" value="RNA_2'-PTrans_N"/>
</dbReference>
<name>A0ABS8W4I7_9GAMM</name>
<comment type="caution">
    <text evidence="6">The sequence shown here is derived from an EMBL/GenBank/DDBJ whole genome shotgun (WGS) entry which is preliminary data.</text>
</comment>
<dbReference type="RefSeq" id="WP_233051007.1">
    <property type="nucleotide sequence ID" value="NZ_JAIMJA010000001.1"/>
</dbReference>
<evidence type="ECO:0000256" key="5">
    <source>
        <dbReference type="HAMAP-Rule" id="MF_00299"/>
    </source>
</evidence>
<dbReference type="HAMAP" id="MF_00299">
    <property type="entry name" value="KptA"/>
    <property type="match status" value="1"/>
</dbReference>
<dbReference type="PANTHER" id="PTHR12684:SF2">
    <property type="entry name" value="TRNA 2'-PHOSPHOTRANSFERASE 1"/>
    <property type="match status" value="1"/>
</dbReference>